<protein>
    <submittedName>
        <fullName evidence="5">Uncharacterized protein LOC107224199 isoform X2</fullName>
    </submittedName>
</protein>
<gene>
    <name evidence="5" type="primary">LOC107224199</name>
</gene>
<sequence>MRIRRLYENLQHGWQSSHAYEDSQGCRESGCGKAFTASHHLKTHKRTHTGERPYTCSYIYCKRSFTTPHSLKSHIKTHKRIVKSQSTKLKEDSQTSTKEDNGGLENQPKAKIEIKEVGESNNVPFYTIIPLNPENSRDTENVVYVSTQNSVNIDQLAGNSLSHVLNNNEKNNFDGEVEYGTSNHSEERVEISAGSPLKFESSETNNNELPTPRNITIDVLTQSTIDTLNNGEYDKLKIFNHISTSIGQNDSTPNAVSDQNDILLSIPIDDERNGVIQKQEHMDAINLQQEIMQNGLQNTIAQISQPKNFSNNPKRYKSDSHIIVQNEFSNQGNNSLSINCKNTTFYSGNSIADSALNIIDTQDEHKLFAGDTPTSYCDNVSVNNIATNDSQAFVKDVVVPYTENCSTALSSYKSVDPNSIVSIKNCLDSGEAYSSTQIDKKIVPEVEDIMANGFINHSLAKICSDAIFQSVDCIGIESNDSQNVLSSDNNVVGESKIQSNSESLELYSNAMFKNGKSGNHVVDRTKNNWHSEAVELAMASEEEMPSPWIDVMALASAPSLRAESWSEFNAFPIAVHSLVDLVGPEPYPLELGSELQHNVNLAAAVNASGNIAVVSGGAHNEKNSSKTTSRRNTINRNILQEITANADICKCIDCKCDYLKNCQNCFLAAPRNVEQNTKTNNGAVKETMHLSSVESQLETESLNILSDFESGQSIDYTKEFAHSSDAVSQEAQILTDFNRYNSTFRTKVESEEGQDCTCGCIQQSMESEFMDITGMENFIDKKSCECLVLENGKKFCEAIIEIENIITNKSFPQGSDSIIPNIISKKSDNDKEDNSLSDSGAKESNEKAPSGSKCHIESRKNTKENPCCRSNDDYNNRQSISTALINDMQKNIGDSAKKCGCRCNSKNKNSGCCVKNSNDNDKNELKTSCCCKEDSSNTNSIVNSELNSSPAAKVIQHISDNRELSSTIPNGGKTDVFFNAESIKSSSSSVEEYEKQTQRHDHYKSGKDTDDSSHITDKFENDANDSGKENLNRCHGISKPYNNSETIFPISMEHRNESLDKTMVDDFGTCLESDCSCDSRIGGCRSCCVIVCLKTLQQLQRVFTQNCCKDKMTSGEQGITLPVSIIKKLTGNE</sequence>
<feature type="compositionally biased region" description="Basic and acidic residues" evidence="2">
    <location>
        <begin position="992"/>
        <end position="1030"/>
    </location>
</feature>
<feature type="domain" description="C2H2-type" evidence="3">
    <location>
        <begin position="54"/>
        <end position="78"/>
    </location>
</feature>
<keyword evidence="4" id="KW-1185">Reference proteome</keyword>
<organism evidence="4 5">
    <name type="scientific">Neodiprion lecontei</name>
    <name type="common">Redheaded pine sawfly</name>
    <dbReference type="NCBI Taxonomy" id="441921"/>
    <lineage>
        <taxon>Eukaryota</taxon>
        <taxon>Metazoa</taxon>
        <taxon>Ecdysozoa</taxon>
        <taxon>Arthropoda</taxon>
        <taxon>Hexapoda</taxon>
        <taxon>Insecta</taxon>
        <taxon>Pterygota</taxon>
        <taxon>Neoptera</taxon>
        <taxon>Endopterygota</taxon>
        <taxon>Hymenoptera</taxon>
        <taxon>Tenthredinoidea</taxon>
        <taxon>Diprionidae</taxon>
        <taxon>Diprioninae</taxon>
        <taxon>Neodiprion</taxon>
    </lineage>
</organism>
<evidence type="ECO:0000313" key="5">
    <source>
        <dbReference type="RefSeq" id="XP_046594664.1"/>
    </source>
</evidence>
<dbReference type="Proteomes" id="UP000829291">
    <property type="component" value="Chromosome 4"/>
</dbReference>
<evidence type="ECO:0000256" key="2">
    <source>
        <dbReference type="SAM" id="MobiDB-lite"/>
    </source>
</evidence>
<dbReference type="SMART" id="SM00355">
    <property type="entry name" value="ZnF_C2H2"/>
    <property type="match status" value="2"/>
</dbReference>
<reference evidence="5" key="1">
    <citation type="submission" date="2025-08" db="UniProtKB">
        <authorList>
            <consortium name="RefSeq"/>
        </authorList>
    </citation>
    <scope>IDENTIFICATION</scope>
    <source>
        <tissue evidence="5">Thorax and Abdomen</tissue>
    </source>
</reference>
<evidence type="ECO:0000259" key="3">
    <source>
        <dbReference type="PROSITE" id="PS50157"/>
    </source>
</evidence>
<feature type="domain" description="C2H2-type" evidence="3">
    <location>
        <begin position="24"/>
        <end position="53"/>
    </location>
</feature>
<dbReference type="PANTHER" id="PTHR46179:SF25">
    <property type="entry name" value="METAL RESPONSE ELEMENT-BINDING TRANSCRIPTION FACTOR-1, ISOFORM C"/>
    <property type="match status" value="1"/>
</dbReference>
<dbReference type="RefSeq" id="XP_046594664.1">
    <property type="nucleotide sequence ID" value="XM_046738708.1"/>
</dbReference>
<accession>A0ABM3G318</accession>
<keyword evidence="1" id="KW-0862">Zinc</keyword>
<feature type="region of interest" description="Disordered" evidence="2">
    <location>
        <begin position="822"/>
        <end position="870"/>
    </location>
</feature>
<keyword evidence="1" id="KW-0863">Zinc-finger</keyword>
<dbReference type="InterPro" id="IPR051061">
    <property type="entry name" value="Zinc_finger_trans_reg"/>
</dbReference>
<evidence type="ECO:0000256" key="1">
    <source>
        <dbReference type="PROSITE-ProRule" id="PRU00042"/>
    </source>
</evidence>
<feature type="region of interest" description="Disordered" evidence="2">
    <location>
        <begin position="76"/>
        <end position="109"/>
    </location>
</feature>
<feature type="compositionally biased region" description="Basic and acidic residues" evidence="2">
    <location>
        <begin position="88"/>
        <end position="101"/>
    </location>
</feature>
<dbReference type="SUPFAM" id="SSF57667">
    <property type="entry name" value="beta-beta-alpha zinc fingers"/>
    <property type="match status" value="1"/>
</dbReference>
<feature type="compositionally biased region" description="Basic and acidic residues" evidence="2">
    <location>
        <begin position="825"/>
        <end position="846"/>
    </location>
</feature>
<dbReference type="PROSITE" id="PS00028">
    <property type="entry name" value="ZINC_FINGER_C2H2_1"/>
    <property type="match status" value="2"/>
</dbReference>
<dbReference type="Gene3D" id="3.30.160.60">
    <property type="entry name" value="Classic Zinc Finger"/>
    <property type="match status" value="2"/>
</dbReference>
<name>A0ABM3G318_NEOLC</name>
<evidence type="ECO:0000313" key="4">
    <source>
        <dbReference type="Proteomes" id="UP000829291"/>
    </source>
</evidence>
<dbReference type="PANTHER" id="PTHR46179">
    <property type="entry name" value="ZINC FINGER PROTEIN"/>
    <property type="match status" value="1"/>
</dbReference>
<dbReference type="InterPro" id="IPR013087">
    <property type="entry name" value="Znf_C2H2_type"/>
</dbReference>
<dbReference type="Pfam" id="PF00096">
    <property type="entry name" value="zf-C2H2"/>
    <property type="match status" value="1"/>
</dbReference>
<dbReference type="GeneID" id="107224199"/>
<proteinExistence type="predicted"/>
<dbReference type="InterPro" id="IPR036236">
    <property type="entry name" value="Znf_C2H2_sf"/>
</dbReference>
<feature type="compositionally biased region" description="Basic and acidic residues" evidence="2">
    <location>
        <begin position="854"/>
        <end position="863"/>
    </location>
</feature>
<keyword evidence="1" id="KW-0479">Metal-binding</keyword>
<dbReference type="PROSITE" id="PS50157">
    <property type="entry name" value="ZINC_FINGER_C2H2_2"/>
    <property type="match status" value="2"/>
</dbReference>
<feature type="region of interest" description="Disordered" evidence="2">
    <location>
        <begin position="988"/>
        <end position="1030"/>
    </location>
</feature>